<sequence length="387" mass="42225">MGRRFRRACKRVFVMSTALQKADMRGGKQELTRGEMRYENWFTKAHKAAIVLASLSAEAAAAIVEEMSDAELRVFAKAFSELKSVSPQLLQAVAEEFIAEVGQEDNNLAGGPDETRRVLALMAQEERAERILSDMGGGGDSAVWPRIEKIEDQELADYIQAQRMPVAAAIISKLSHEKTASVLDLAEGDYAKAVLLELARKQPPSGEALEAIANVLEEELLKSSGGADEEEGEDGDGPKPKNNAGAKVGEIINYLPGAKRDALLDHFKEADPEIGAAVRKAILTFEELHARMPAAGATALLRDLDREVLLKAIKYGETNAPETVEFLFGNISKRMVEQYKEELAEMETPSETDGETAQREVTGEVRNLVAQGEFKLIALQEEDAPAS</sequence>
<evidence type="ECO:0000256" key="2">
    <source>
        <dbReference type="ARBA" id="ARBA00004413"/>
    </source>
</evidence>
<keyword evidence="5" id="KW-1003">Cell membrane</keyword>
<dbReference type="InterPro" id="IPR023087">
    <property type="entry name" value="Flg_Motor_Flig_C"/>
</dbReference>
<dbReference type="GO" id="GO:0005886">
    <property type="term" value="C:plasma membrane"/>
    <property type="evidence" value="ECO:0007669"/>
    <property type="project" value="UniProtKB-SubCell"/>
</dbReference>
<dbReference type="PANTHER" id="PTHR30534">
    <property type="entry name" value="FLAGELLAR MOTOR SWITCH PROTEIN FLIG"/>
    <property type="match status" value="1"/>
</dbReference>
<feature type="domain" description="Flagellar motor switch protein FliG N-terminal" evidence="14">
    <location>
        <begin position="43"/>
        <end position="143"/>
    </location>
</feature>
<keyword evidence="7" id="KW-0283">Flagellar rotation</keyword>
<dbReference type="PRINTS" id="PR00954">
    <property type="entry name" value="FLGMOTORFLIG"/>
</dbReference>
<dbReference type="GO" id="GO:0009425">
    <property type="term" value="C:bacterial-type flagellum basal body"/>
    <property type="evidence" value="ECO:0007669"/>
    <property type="project" value="UniProtKB-SubCell"/>
</dbReference>
<reference evidence="15 16" key="1">
    <citation type="submission" date="2017-12" db="EMBL/GenBank/DDBJ databases">
        <authorList>
            <person name="Hurst M.R.H."/>
        </authorList>
    </citation>
    <scope>NUCLEOTIDE SEQUENCE [LARGE SCALE GENOMIC DNA]</scope>
    <source>
        <strain evidence="15 16">SY-3-19</strain>
    </source>
</reference>
<evidence type="ECO:0000256" key="3">
    <source>
        <dbReference type="ARBA" id="ARBA00010299"/>
    </source>
</evidence>
<dbReference type="Proteomes" id="UP000239504">
    <property type="component" value="Unassembled WGS sequence"/>
</dbReference>
<dbReference type="Pfam" id="PF14842">
    <property type="entry name" value="FliG_N"/>
    <property type="match status" value="1"/>
</dbReference>
<comment type="similarity">
    <text evidence="3">Belongs to the FliG family.</text>
</comment>
<keyword evidence="8" id="KW-0472">Membrane</keyword>
<dbReference type="Gene3D" id="1.10.220.30">
    <property type="match status" value="3"/>
</dbReference>
<evidence type="ECO:0000256" key="10">
    <source>
        <dbReference type="ARBA" id="ARBA00025598"/>
    </source>
</evidence>
<name>A0A2S7K4J7_9PROT</name>
<evidence type="ECO:0000256" key="4">
    <source>
        <dbReference type="ARBA" id="ARBA00021870"/>
    </source>
</evidence>
<keyword evidence="16" id="KW-1185">Reference proteome</keyword>
<proteinExistence type="inferred from homology"/>
<feature type="domain" description="Flagellar motor switch protein FliG C-terminal" evidence="12">
    <location>
        <begin position="267"/>
        <end position="376"/>
    </location>
</feature>
<dbReference type="PANTHER" id="PTHR30534:SF0">
    <property type="entry name" value="FLAGELLAR MOTOR SWITCH PROTEIN FLIG"/>
    <property type="match status" value="1"/>
</dbReference>
<evidence type="ECO:0000256" key="8">
    <source>
        <dbReference type="ARBA" id="ARBA00023136"/>
    </source>
</evidence>
<keyword evidence="9" id="KW-0975">Bacterial flagellum</keyword>
<evidence type="ECO:0000256" key="11">
    <source>
        <dbReference type="SAM" id="MobiDB-lite"/>
    </source>
</evidence>
<dbReference type="SUPFAM" id="SSF48029">
    <property type="entry name" value="FliG"/>
    <property type="match status" value="2"/>
</dbReference>
<evidence type="ECO:0000313" key="16">
    <source>
        <dbReference type="Proteomes" id="UP000239504"/>
    </source>
</evidence>
<accession>A0A2S7K4J7</accession>
<dbReference type="InterPro" id="IPR032779">
    <property type="entry name" value="FliG_M"/>
</dbReference>
<dbReference type="InterPro" id="IPR028263">
    <property type="entry name" value="FliG_N"/>
</dbReference>
<evidence type="ECO:0000313" key="15">
    <source>
        <dbReference type="EMBL" id="PQA87430.1"/>
    </source>
</evidence>
<evidence type="ECO:0000256" key="6">
    <source>
        <dbReference type="ARBA" id="ARBA00022500"/>
    </source>
</evidence>
<keyword evidence="6" id="KW-0145">Chemotaxis</keyword>
<evidence type="ECO:0000259" key="14">
    <source>
        <dbReference type="Pfam" id="PF14842"/>
    </source>
</evidence>
<dbReference type="GO" id="GO:0071973">
    <property type="term" value="P:bacterial-type flagellum-dependent cell motility"/>
    <property type="evidence" value="ECO:0007669"/>
    <property type="project" value="InterPro"/>
</dbReference>
<gene>
    <name evidence="15" type="ORF">CW354_11535</name>
</gene>
<dbReference type="Pfam" id="PF14841">
    <property type="entry name" value="FliG_M"/>
    <property type="match status" value="1"/>
</dbReference>
<evidence type="ECO:0000259" key="13">
    <source>
        <dbReference type="Pfam" id="PF14841"/>
    </source>
</evidence>
<dbReference type="InterPro" id="IPR011002">
    <property type="entry name" value="FliG_a-hlx"/>
</dbReference>
<feature type="domain" description="Flagellar motor switch protein FliG middle" evidence="13">
    <location>
        <begin position="153"/>
        <end position="222"/>
    </location>
</feature>
<comment type="function">
    <text evidence="10">FliG is one of three proteins (FliG, FliN, FliM) that forms the rotor-mounted switch complex (C ring), located at the base of the basal body. This complex interacts with the CheY and CheZ chemotaxis proteins, in addition to contacting components of the motor that determine the direction of flagellar rotation.</text>
</comment>
<dbReference type="InterPro" id="IPR000090">
    <property type="entry name" value="Flg_Motor_Flig"/>
</dbReference>
<organism evidence="15 16">
    <name type="scientific">Hyphococcus luteus</name>
    <dbReference type="NCBI Taxonomy" id="2058213"/>
    <lineage>
        <taxon>Bacteria</taxon>
        <taxon>Pseudomonadati</taxon>
        <taxon>Pseudomonadota</taxon>
        <taxon>Alphaproteobacteria</taxon>
        <taxon>Parvularculales</taxon>
        <taxon>Parvularculaceae</taxon>
        <taxon>Hyphococcus</taxon>
    </lineage>
</organism>
<feature type="region of interest" description="Disordered" evidence="11">
    <location>
        <begin position="222"/>
        <end position="245"/>
    </location>
</feature>
<comment type="subcellular location">
    <subcellularLocation>
        <location evidence="1">Bacterial flagellum basal body</location>
    </subcellularLocation>
    <subcellularLocation>
        <location evidence="2">Cell membrane</location>
        <topology evidence="2">Peripheral membrane protein</topology>
        <orientation evidence="2">Cytoplasmic side</orientation>
    </subcellularLocation>
</comment>
<evidence type="ECO:0000256" key="5">
    <source>
        <dbReference type="ARBA" id="ARBA00022475"/>
    </source>
</evidence>
<dbReference type="EMBL" id="PJCH01000007">
    <property type="protein sequence ID" value="PQA87430.1"/>
    <property type="molecule type" value="Genomic_DNA"/>
</dbReference>
<dbReference type="OrthoDB" id="7616820at2"/>
<evidence type="ECO:0000256" key="9">
    <source>
        <dbReference type="ARBA" id="ARBA00023143"/>
    </source>
</evidence>
<comment type="caution">
    <text evidence="15">The sequence shown here is derived from an EMBL/GenBank/DDBJ whole genome shotgun (WGS) entry which is preliminary data.</text>
</comment>
<evidence type="ECO:0000256" key="7">
    <source>
        <dbReference type="ARBA" id="ARBA00022779"/>
    </source>
</evidence>
<protein>
    <recommendedName>
        <fullName evidence="4">Flagellar motor switch protein FliG</fullName>
    </recommendedName>
</protein>
<dbReference type="GO" id="GO:0003774">
    <property type="term" value="F:cytoskeletal motor activity"/>
    <property type="evidence" value="ECO:0007669"/>
    <property type="project" value="InterPro"/>
</dbReference>
<evidence type="ECO:0000259" key="12">
    <source>
        <dbReference type="Pfam" id="PF01706"/>
    </source>
</evidence>
<dbReference type="GO" id="GO:0006935">
    <property type="term" value="P:chemotaxis"/>
    <property type="evidence" value="ECO:0007669"/>
    <property type="project" value="UniProtKB-KW"/>
</dbReference>
<dbReference type="Pfam" id="PF01706">
    <property type="entry name" value="FliG_C"/>
    <property type="match status" value="1"/>
</dbReference>
<dbReference type="AlphaFoldDB" id="A0A2S7K4J7"/>
<evidence type="ECO:0000256" key="1">
    <source>
        <dbReference type="ARBA" id="ARBA00004117"/>
    </source>
</evidence>